<keyword evidence="2" id="KW-1185">Reference proteome</keyword>
<reference evidence="2" key="1">
    <citation type="journal article" date="2019" name="Int. J. Syst. Evol. Microbiol.">
        <title>The Global Catalogue of Microorganisms (GCM) 10K type strain sequencing project: providing services to taxonomists for standard genome sequencing and annotation.</title>
        <authorList>
            <consortium name="The Broad Institute Genomics Platform"/>
            <consortium name="The Broad Institute Genome Sequencing Center for Infectious Disease"/>
            <person name="Wu L."/>
            <person name="Ma J."/>
        </authorList>
    </citation>
    <scope>NUCLEOTIDE SEQUENCE [LARGE SCALE GENOMIC DNA]</scope>
    <source>
        <strain evidence="2">CGMCC 1.6964</strain>
    </source>
</reference>
<protein>
    <submittedName>
        <fullName evidence="1">Uncharacterized protein</fullName>
    </submittedName>
</protein>
<accession>A0ABQ2KWJ7</accession>
<evidence type="ECO:0000313" key="2">
    <source>
        <dbReference type="Proteomes" id="UP000606653"/>
    </source>
</evidence>
<evidence type="ECO:0000313" key="1">
    <source>
        <dbReference type="EMBL" id="GGN94976.1"/>
    </source>
</evidence>
<dbReference type="EMBL" id="BMLN01000002">
    <property type="protein sequence ID" value="GGN94976.1"/>
    <property type="molecule type" value="Genomic_DNA"/>
</dbReference>
<name>A0ABQ2KWJ7_9BACL</name>
<comment type="caution">
    <text evidence="1">The sequence shown here is derived from an EMBL/GenBank/DDBJ whole genome shotgun (WGS) entry which is preliminary data.</text>
</comment>
<dbReference type="RefSeq" id="WP_018976994.1">
    <property type="nucleotide sequence ID" value="NZ_BMLN01000002.1"/>
</dbReference>
<gene>
    <name evidence="1" type="ORF">GCM10010969_10220</name>
</gene>
<proteinExistence type="predicted"/>
<organism evidence="1 2">
    <name type="scientific">Saccharibacillus kuerlensis</name>
    <dbReference type="NCBI Taxonomy" id="459527"/>
    <lineage>
        <taxon>Bacteria</taxon>
        <taxon>Bacillati</taxon>
        <taxon>Bacillota</taxon>
        <taxon>Bacilli</taxon>
        <taxon>Bacillales</taxon>
        <taxon>Paenibacillaceae</taxon>
        <taxon>Saccharibacillus</taxon>
    </lineage>
</organism>
<sequence>MKIIQTQQDLTTLCYTDTFPTLLPQIQAHFDHLHSTHGDEEDTIFTLDHLGPIILLEPGDNLHDLSFIGLSREDGGLLGCTPEYVQAIELPDQTGTAYMIGVVYNDSYMTTFFTIAGSHDETIEKWLRQKSGLTPTDNDLILKRLKELFEQDETDLGPENGGDNIWLMLVSARPFTPDTLTGLLPAYARELPFDSDPFSQFPLPPTHLIRLVLRTNNLIDGPNEYTDGNTCCFRVNRELEQAELLWEDEAFNDTPIFQGGDLPSAIHWVSELAAPFHVQYEDPFLE</sequence>
<dbReference type="Proteomes" id="UP000606653">
    <property type="component" value="Unassembled WGS sequence"/>
</dbReference>